<feature type="domain" description="YchJ-like middle NTF2-like" evidence="1">
    <location>
        <begin position="5"/>
        <end position="122"/>
    </location>
</feature>
<gene>
    <name evidence="2" type="ORF">WOB96_09560</name>
</gene>
<dbReference type="RefSeq" id="WP_341371070.1">
    <property type="nucleotide sequence ID" value="NZ_JBBPCO010000008.1"/>
</dbReference>
<dbReference type="EMBL" id="JBBPCO010000008">
    <property type="protein sequence ID" value="MEK8090014.1"/>
    <property type="molecule type" value="Genomic_DNA"/>
</dbReference>
<comment type="caution">
    <text evidence="2">The sequence shown here is derived from an EMBL/GenBank/DDBJ whole genome shotgun (WGS) entry which is preliminary data.</text>
</comment>
<proteinExistence type="predicted"/>
<dbReference type="Pfam" id="PF17775">
    <property type="entry name" value="YchJ_M-like"/>
    <property type="match status" value="1"/>
</dbReference>
<organism evidence="2 3">
    <name type="scientific">Thermithiobacillus plumbiphilus</name>
    <dbReference type="NCBI Taxonomy" id="1729899"/>
    <lineage>
        <taxon>Bacteria</taxon>
        <taxon>Pseudomonadati</taxon>
        <taxon>Pseudomonadota</taxon>
        <taxon>Acidithiobacillia</taxon>
        <taxon>Acidithiobacillales</taxon>
        <taxon>Thermithiobacillaceae</taxon>
        <taxon>Thermithiobacillus</taxon>
    </lineage>
</organism>
<reference evidence="2 3" key="1">
    <citation type="submission" date="2024-04" db="EMBL/GenBank/DDBJ databases">
        <authorList>
            <person name="Abashina T."/>
            <person name="Shaikin A."/>
        </authorList>
    </citation>
    <scope>NUCLEOTIDE SEQUENCE [LARGE SCALE GENOMIC DNA]</scope>
    <source>
        <strain evidence="2 3">AAFK</strain>
    </source>
</reference>
<evidence type="ECO:0000259" key="1">
    <source>
        <dbReference type="Pfam" id="PF17775"/>
    </source>
</evidence>
<dbReference type="InterPro" id="IPR048469">
    <property type="entry name" value="YchJ-like_M"/>
</dbReference>
<dbReference type="Proteomes" id="UP001446205">
    <property type="component" value="Unassembled WGS sequence"/>
</dbReference>
<keyword evidence="3" id="KW-1185">Reference proteome</keyword>
<evidence type="ECO:0000313" key="2">
    <source>
        <dbReference type="EMBL" id="MEK8090014.1"/>
    </source>
</evidence>
<accession>A0ABU9D9G0</accession>
<name>A0ABU9D9G0_9PROT</name>
<sequence length="153" mass="17435">MHDSPSALFLARFEAFRQDDTRFIWETHSRGSDFYKEYPEPEDFRAGYGAMLIRGVPVQEVLESQNPEAFARARALLPADDEPAEDRGLLVYALIYKTGQHKNVHHELGLFLLQEGHWGFHSSISTQTRRYRPGTALSPVIINGVRFQGSSRS</sequence>
<evidence type="ECO:0000313" key="3">
    <source>
        <dbReference type="Proteomes" id="UP001446205"/>
    </source>
</evidence>
<protein>
    <submittedName>
        <fullName evidence="2">YchJ family metal-binding protein</fullName>
    </submittedName>
</protein>